<name>A0AAE3D135_9HYPH</name>
<dbReference type="EMBL" id="JAICBX010000002">
    <property type="protein sequence ID" value="MBW8638439.1"/>
    <property type="molecule type" value="Genomic_DNA"/>
</dbReference>
<evidence type="ECO:0000256" key="5">
    <source>
        <dbReference type="ARBA" id="ARBA00022692"/>
    </source>
</evidence>
<dbReference type="InterPro" id="IPR055348">
    <property type="entry name" value="DctQ"/>
</dbReference>
<accession>A0AAE3D135</accession>
<evidence type="ECO:0000256" key="3">
    <source>
        <dbReference type="ARBA" id="ARBA00022475"/>
    </source>
</evidence>
<dbReference type="Proteomes" id="UP001196509">
    <property type="component" value="Unassembled WGS sequence"/>
</dbReference>
<evidence type="ECO:0000256" key="4">
    <source>
        <dbReference type="ARBA" id="ARBA00022519"/>
    </source>
</evidence>
<evidence type="ECO:0000256" key="6">
    <source>
        <dbReference type="ARBA" id="ARBA00022989"/>
    </source>
</evidence>
<feature type="transmembrane region" description="Helical" evidence="9">
    <location>
        <begin position="69"/>
        <end position="87"/>
    </location>
</feature>
<comment type="subunit">
    <text evidence="9">The complex comprises the extracytoplasmic solute receptor protein and the two transmembrane proteins.</text>
</comment>
<keyword evidence="2 9" id="KW-0813">Transport</keyword>
<organism evidence="12 13">
    <name type="scientific">Flavimaribacter sediminis</name>
    <dbReference type="NCBI Taxonomy" id="2865987"/>
    <lineage>
        <taxon>Bacteria</taxon>
        <taxon>Pseudomonadati</taxon>
        <taxon>Pseudomonadota</taxon>
        <taxon>Alphaproteobacteria</taxon>
        <taxon>Hyphomicrobiales</taxon>
        <taxon>Rhizobiaceae</taxon>
        <taxon>Flavimaribacter</taxon>
    </lineage>
</organism>
<keyword evidence="6 9" id="KW-1133">Transmembrane helix</keyword>
<dbReference type="InterPro" id="IPR007387">
    <property type="entry name" value="TRAP_DctQ"/>
</dbReference>
<keyword evidence="3" id="KW-1003">Cell membrane</keyword>
<dbReference type="GO" id="GO:0015740">
    <property type="term" value="P:C4-dicarboxylate transport"/>
    <property type="evidence" value="ECO:0007669"/>
    <property type="project" value="TreeGrafter"/>
</dbReference>
<comment type="function">
    <text evidence="9">Part of the tripartite ATP-independent periplasmic (TRAP) transport system.</text>
</comment>
<dbReference type="GO" id="GO:0005886">
    <property type="term" value="C:plasma membrane"/>
    <property type="evidence" value="ECO:0007669"/>
    <property type="project" value="UniProtKB-SubCell"/>
</dbReference>
<dbReference type="PANTHER" id="PTHR35011">
    <property type="entry name" value="2,3-DIKETO-L-GULONATE TRAP TRANSPORTER SMALL PERMEASE PROTEIN YIAM"/>
    <property type="match status" value="1"/>
</dbReference>
<evidence type="ECO:0000256" key="2">
    <source>
        <dbReference type="ARBA" id="ARBA00022448"/>
    </source>
</evidence>
<dbReference type="Pfam" id="PF04290">
    <property type="entry name" value="DctQ"/>
    <property type="match status" value="1"/>
</dbReference>
<evidence type="ECO:0000256" key="10">
    <source>
        <dbReference type="SAM" id="MobiDB-lite"/>
    </source>
</evidence>
<sequence length="181" mass="19314">MQQDEFETASQAGGLGTLRPPKRSRPVRIAEACLLTLSGVTLAAMMLLVGVDIVGRHIASMPVTGAIELTEFAMGIAIFAALPSVALRNAHIRADLLSGNLGRRGRRVLEIASEIVGTLLFAALAWRLWIEGITVAGYGTTAGVLRLPLAPLTFYASALCALSALTHLLRMFDRPSREHPS</sequence>
<dbReference type="GO" id="GO:0022857">
    <property type="term" value="F:transmembrane transporter activity"/>
    <property type="evidence" value="ECO:0007669"/>
    <property type="project" value="UniProtKB-UniRule"/>
</dbReference>
<keyword evidence="4 9" id="KW-0997">Cell inner membrane</keyword>
<protein>
    <recommendedName>
        <fullName evidence="9">TRAP transporter small permease protein</fullName>
    </recommendedName>
</protein>
<reference evidence="12" key="1">
    <citation type="submission" date="2021-08" db="EMBL/GenBank/DDBJ databases">
        <title>Hoeflea bacterium WL0058 sp. nov., isolated from the sediment.</title>
        <authorList>
            <person name="Wang L."/>
            <person name="Zhang D."/>
        </authorList>
    </citation>
    <scope>NUCLEOTIDE SEQUENCE</scope>
    <source>
        <strain evidence="12">WL0058</strain>
    </source>
</reference>
<feature type="transmembrane region" description="Helical" evidence="9">
    <location>
        <begin position="29"/>
        <end position="49"/>
    </location>
</feature>
<evidence type="ECO:0000256" key="1">
    <source>
        <dbReference type="ARBA" id="ARBA00004429"/>
    </source>
</evidence>
<evidence type="ECO:0000256" key="8">
    <source>
        <dbReference type="ARBA" id="ARBA00038436"/>
    </source>
</evidence>
<evidence type="ECO:0000256" key="9">
    <source>
        <dbReference type="RuleBase" id="RU369079"/>
    </source>
</evidence>
<evidence type="ECO:0000256" key="7">
    <source>
        <dbReference type="ARBA" id="ARBA00023136"/>
    </source>
</evidence>
<evidence type="ECO:0000313" key="13">
    <source>
        <dbReference type="Proteomes" id="UP001196509"/>
    </source>
</evidence>
<keyword evidence="13" id="KW-1185">Reference proteome</keyword>
<feature type="domain" description="Tripartite ATP-independent periplasmic transporters DctQ component" evidence="11">
    <location>
        <begin position="45"/>
        <end position="172"/>
    </location>
</feature>
<gene>
    <name evidence="12" type="ORF">K1W69_14675</name>
</gene>
<evidence type="ECO:0000259" key="11">
    <source>
        <dbReference type="Pfam" id="PF04290"/>
    </source>
</evidence>
<comment type="similarity">
    <text evidence="8 9">Belongs to the TRAP transporter small permease family.</text>
</comment>
<dbReference type="PANTHER" id="PTHR35011:SF10">
    <property type="entry name" value="TRAP TRANSPORTER SMALL PERMEASE PROTEIN"/>
    <property type="match status" value="1"/>
</dbReference>
<proteinExistence type="inferred from homology"/>
<dbReference type="RefSeq" id="WP_220229060.1">
    <property type="nucleotide sequence ID" value="NZ_JAICBX010000002.1"/>
</dbReference>
<keyword evidence="5 9" id="KW-0812">Transmembrane</keyword>
<comment type="subcellular location">
    <subcellularLocation>
        <location evidence="1 9">Cell inner membrane</location>
        <topology evidence="1 9">Multi-pass membrane protein</topology>
    </subcellularLocation>
</comment>
<feature type="region of interest" description="Disordered" evidence="10">
    <location>
        <begin position="1"/>
        <end position="20"/>
    </location>
</feature>
<dbReference type="AlphaFoldDB" id="A0AAE3D135"/>
<feature type="transmembrane region" description="Helical" evidence="9">
    <location>
        <begin position="108"/>
        <end position="129"/>
    </location>
</feature>
<evidence type="ECO:0000313" key="12">
    <source>
        <dbReference type="EMBL" id="MBW8638439.1"/>
    </source>
</evidence>
<feature type="transmembrane region" description="Helical" evidence="9">
    <location>
        <begin position="149"/>
        <end position="169"/>
    </location>
</feature>
<comment type="caution">
    <text evidence="12">The sequence shown here is derived from an EMBL/GenBank/DDBJ whole genome shotgun (WGS) entry which is preliminary data.</text>
</comment>
<keyword evidence="7 9" id="KW-0472">Membrane</keyword>